<dbReference type="Proteomes" id="UP000887159">
    <property type="component" value="Unassembled WGS sequence"/>
</dbReference>
<protein>
    <submittedName>
        <fullName evidence="2">Uncharacterized protein</fullName>
    </submittedName>
</protein>
<comment type="caution">
    <text evidence="2">The sequence shown here is derived from an EMBL/GenBank/DDBJ whole genome shotgun (WGS) entry which is preliminary data.</text>
</comment>
<name>A0A8X6RL08_TRICX</name>
<sequence>MSEKNKLSLQEALFLLENLPSESSDSSDENVPANNLLELPLDSEVDNQETDQEQGDLFSVRRRRGGYQSSQVIFTPSFLSRRKHLSSDDAECSKKQKIKVVPNNNAEHHLGVLYFWEHEIFSPLLVGIRVKATTRGWILQKDRGEIIFCYCLLHKLPRGPSVEGEPFAEGQLPVASRKAALLMTEQIITGASRILGIPRLHPRKGWEGGSIPFGGEYRLLSVGVFVASPPSAVYLTSFLFFSSLALQSDDLLRTIGEIREFPSLHSLLVKAVGTWVS</sequence>
<dbReference type="EMBL" id="BMAU01021197">
    <property type="protein sequence ID" value="GFX97316.1"/>
    <property type="molecule type" value="Genomic_DNA"/>
</dbReference>
<gene>
    <name evidence="2" type="ORF">TNCV_1076871</name>
</gene>
<evidence type="ECO:0000313" key="2">
    <source>
        <dbReference type="EMBL" id="GFX97316.1"/>
    </source>
</evidence>
<keyword evidence="3" id="KW-1185">Reference proteome</keyword>
<reference evidence="2" key="1">
    <citation type="submission" date="2020-08" db="EMBL/GenBank/DDBJ databases">
        <title>Multicomponent nature underlies the extraordinary mechanical properties of spider dragline silk.</title>
        <authorList>
            <person name="Kono N."/>
            <person name="Nakamura H."/>
            <person name="Mori M."/>
            <person name="Yoshida Y."/>
            <person name="Ohtoshi R."/>
            <person name="Malay A.D."/>
            <person name="Moran D.A.P."/>
            <person name="Tomita M."/>
            <person name="Numata K."/>
            <person name="Arakawa K."/>
        </authorList>
    </citation>
    <scope>NUCLEOTIDE SEQUENCE</scope>
</reference>
<evidence type="ECO:0000256" key="1">
    <source>
        <dbReference type="SAM" id="MobiDB-lite"/>
    </source>
</evidence>
<feature type="compositionally biased region" description="Acidic residues" evidence="1">
    <location>
        <begin position="41"/>
        <end position="54"/>
    </location>
</feature>
<evidence type="ECO:0000313" key="3">
    <source>
        <dbReference type="Proteomes" id="UP000887159"/>
    </source>
</evidence>
<accession>A0A8X6RL08</accession>
<organism evidence="2 3">
    <name type="scientific">Trichonephila clavipes</name>
    <name type="common">Golden silk orbweaver</name>
    <name type="synonym">Nephila clavipes</name>
    <dbReference type="NCBI Taxonomy" id="2585209"/>
    <lineage>
        <taxon>Eukaryota</taxon>
        <taxon>Metazoa</taxon>
        <taxon>Ecdysozoa</taxon>
        <taxon>Arthropoda</taxon>
        <taxon>Chelicerata</taxon>
        <taxon>Arachnida</taxon>
        <taxon>Araneae</taxon>
        <taxon>Araneomorphae</taxon>
        <taxon>Entelegynae</taxon>
        <taxon>Araneoidea</taxon>
        <taxon>Nephilidae</taxon>
        <taxon>Trichonephila</taxon>
    </lineage>
</organism>
<feature type="region of interest" description="Disordered" evidence="1">
    <location>
        <begin position="20"/>
        <end position="55"/>
    </location>
</feature>
<dbReference type="AlphaFoldDB" id="A0A8X6RL08"/>
<proteinExistence type="predicted"/>